<organism evidence="1 2">
    <name type="scientific">Aggregatibacter actinomycetemcomitans</name>
    <name type="common">Actinobacillus actinomycetemcomitans</name>
    <name type="synonym">Haemophilus actinomycetemcomitans</name>
    <dbReference type="NCBI Taxonomy" id="714"/>
    <lineage>
        <taxon>Bacteria</taxon>
        <taxon>Pseudomonadati</taxon>
        <taxon>Pseudomonadota</taxon>
        <taxon>Gammaproteobacteria</taxon>
        <taxon>Pasteurellales</taxon>
        <taxon>Pasteurellaceae</taxon>
        <taxon>Aggregatibacter</taxon>
    </lineage>
</organism>
<keyword evidence="2" id="KW-1185">Reference proteome</keyword>
<evidence type="ECO:0000313" key="2">
    <source>
        <dbReference type="Proteomes" id="UP000226080"/>
    </source>
</evidence>
<evidence type="ECO:0000313" key="1">
    <source>
        <dbReference type="EMBL" id="PHO20074.1"/>
    </source>
</evidence>
<proteinExistence type="predicted"/>
<protein>
    <submittedName>
        <fullName evidence="1">Lactate dehydrogenase</fullName>
    </submittedName>
</protein>
<dbReference type="Proteomes" id="UP000226080">
    <property type="component" value="Unassembled WGS sequence"/>
</dbReference>
<name>A0A2G1DNV4_AGGAC</name>
<accession>A0A2G1DNV4</accession>
<dbReference type="EMBL" id="PCGW01000018">
    <property type="protein sequence ID" value="PHO20074.1"/>
    <property type="molecule type" value="Genomic_DNA"/>
</dbReference>
<sequence>MKEKYLYHVTVTTGHARKSPRTEVSDDTINILKTWISDMLKGDLRGIVDSHYSCRAGQYNAKMIEFIISRLSDDFKQVDLVRFVVCNHSRRKNIAWALVDGKGDAPDVPFCAVQLLDNFVLQDLEHLSFFDDFERCISWAWLDMQNDKKAV</sequence>
<comment type="caution">
    <text evidence="1">The sequence shown here is derived from an EMBL/GenBank/DDBJ whole genome shotgun (WGS) entry which is preliminary data.</text>
</comment>
<dbReference type="RefSeq" id="WP_005544625.1">
    <property type="nucleotide sequence ID" value="NZ_CP085091.1"/>
</dbReference>
<gene>
    <name evidence="1" type="ORF">CQR80_09050</name>
</gene>
<reference evidence="1 2" key="1">
    <citation type="submission" date="2017-10" db="EMBL/GenBank/DDBJ databases">
        <title>Draft genome sequences of Aggregatibacter actinomycetemcomitans strains 310a and 310b.</title>
        <authorList>
            <person name="May A.C."/>
            <person name="Ohta H."/>
            <person name="Maeda H."/>
            <person name="Kokeguchi S."/>
            <person name="Cugini C."/>
        </authorList>
    </citation>
    <scope>NUCLEOTIDE SEQUENCE [LARGE SCALE GENOMIC DNA]</scope>
    <source>
        <strain evidence="1 2">310b</strain>
    </source>
</reference>